<accession>A0A0E9X768</accession>
<evidence type="ECO:0000313" key="1">
    <source>
        <dbReference type="EMBL" id="JAH97538.1"/>
    </source>
</evidence>
<protein>
    <submittedName>
        <fullName evidence="1">Uncharacterized protein</fullName>
    </submittedName>
</protein>
<name>A0A0E9X768_ANGAN</name>
<reference evidence="1" key="1">
    <citation type="submission" date="2014-11" db="EMBL/GenBank/DDBJ databases">
        <authorList>
            <person name="Amaro Gonzalez C."/>
        </authorList>
    </citation>
    <scope>NUCLEOTIDE SEQUENCE</scope>
</reference>
<organism evidence="1">
    <name type="scientific">Anguilla anguilla</name>
    <name type="common">European freshwater eel</name>
    <name type="synonym">Muraena anguilla</name>
    <dbReference type="NCBI Taxonomy" id="7936"/>
    <lineage>
        <taxon>Eukaryota</taxon>
        <taxon>Metazoa</taxon>
        <taxon>Chordata</taxon>
        <taxon>Craniata</taxon>
        <taxon>Vertebrata</taxon>
        <taxon>Euteleostomi</taxon>
        <taxon>Actinopterygii</taxon>
        <taxon>Neopterygii</taxon>
        <taxon>Teleostei</taxon>
        <taxon>Anguilliformes</taxon>
        <taxon>Anguillidae</taxon>
        <taxon>Anguilla</taxon>
    </lineage>
</organism>
<dbReference type="AlphaFoldDB" id="A0A0E9X768"/>
<dbReference type="EMBL" id="GBXM01011039">
    <property type="protein sequence ID" value="JAH97538.1"/>
    <property type="molecule type" value="Transcribed_RNA"/>
</dbReference>
<reference evidence="1" key="2">
    <citation type="journal article" date="2015" name="Fish Shellfish Immunol.">
        <title>Early steps in the European eel (Anguilla anguilla)-Vibrio vulnificus interaction in the gills: Role of the RtxA13 toxin.</title>
        <authorList>
            <person name="Callol A."/>
            <person name="Pajuelo D."/>
            <person name="Ebbesson L."/>
            <person name="Teles M."/>
            <person name="MacKenzie S."/>
            <person name="Amaro C."/>
        </authorList>
    </citation>
    <scope>NUCLEOTIDE SEQUENCE</scope>
</reference>
<sequence length="108" mass="12007">MEQNGLACVQKTDMTVCVFDLFQDSPCFDICVIGKCRSPVWKCMYNTRVKGVTISSTSSSPIASRSSCSLSILTVFFECYNCADLKTEVTSNLVCSLHFHSYHCPVKI</sequence>
<proteinExistence type="predicted"/>